<evidence type="ECO:0000313" key="7">
    <source>
        <dbReference type="EMBL" id="KAH9315837.1"/>
    </source>
</evidence>
<protein>
    <recommendedName>
        <fullName evidence="9">ATP-dependent RNA helicase YTHDC2</fullName>
    </recommendedName>
</protein>
<dbReference type="SMART" id="SM00490">
    <property type="entry name" value="HELICc"/>
    <property type="match status" value="1"/>
</dbReference>
<dbReference type="InterPro" id="IPR036770">
    <property type="entry name" value="Ankyrin_rpt-contain_sf"/>
</dbReference>
<dbReference type="InterPro" id="IPR014001">
    <property type="entry name" value="Helicase_ATP-bd"/>
</dbReference>
<dbReference type="Gene3D" id="1.25.40.20">
    <property type="entry name" value="Ankyrin repeat-containing domain"/>
    <property type="match status" value="1"/>
</dbReference>
<dbReference type="CDD" id="cd17917">
    <property type="entry name" value="DEXHc_RHA-like"/>
    <property type="match status" value="1"/>
</dbReference>
<comment type="caution">
    <text evidence="7">The sequence shown here is derived from an EMBL/GenBank/DDBJ whole genome shotgun (WGS) entry which is preliminary data.</text>
</comment>
<dbReference type="OMA" id="SHTINRM"/>
<dbReference type="EMBL" id="JAHRHJ020000005">
    <property type="protein sequence ID" value="KAH9315837.1"/>
    <property type="molecule type" value="Genomic_DNA"/>
</dbReference>
<dbReference type="Gene3D" id="1.20.120.1080">
    <property type="match status" value="1"/>
</dbReference>
<dbReference type="Gene3D" id="3.40.50.300">
    <property type="entry name" value="P-loop containing nucleotide triphosphate hydrolases"/>
    <property type="match status" value="2"/>
</dbReference>
<proteinExistence type="predicted"/>
<dbReference type="PROSITE" id="PS51194">
    <property type="entry name" value="HELICASE_CTER"/>
    <property type="match status" value="1"/>
</dbReference>
<evidence type="ECO:0000259" key="5">
    <source>
        <dbReference type="PROSITE" id="PS51192"/>
    </source>
</evidence>
<gene>
    <name evidence="7" type="ORF">KI387_024464</name>
</gene>
<keyword evidence="2" id="KW-0347">Helicase</keyword>
<evidence type="ECO:0000256" key="2">
    <source>
        <dbReference type="ARBA" id="ARBA00022806"/>
    </source>
</evidence>
<evidence type="ECO:0000259" key="6">
    <source>
        <dbReference type="PROSITE" id="PS51194"/>
    </source>
</evidence>
<dbReference type="SUPFAM" id="SSF52540">
    <property type="entry name" value="P-loop containing nucleoside triphosphate hydrolases"/>
    <property type="match status" value="2"/>
</dbReference>
<evidence type="ECO:0000256" key="3">
    <source>
        <dbReference type="ARBA" id="ARBA00022840"/>
    </source>
</evidence>
<dbReference type="Pfam" id="PF21010">
    <property type="entry name" value="HA2_C"/>
    <property type="match status" value="1"/>
</dbReference>
<dbReference type="GO" id="GO:0003723">
    <property type="term" value="F:RNA binding"/>
    <property type="evidence" value="ECO:0007669"/>
    <property type="project" value="TreeGrafter"/>
</dbReference>
<sequence>DEIHERDRFCDFMLVILRDLLHSRPDLRLILMSATLDAEKFSMYFDNCPIIRIPGFTYPVHSYYLEDVLALVEFRKDGKPINNDNNKNFASENSSSLTEEDRNAMDDAITLAWLEDDFNLLMDIISGNPTPELCNYQHSLTRATALMVTAGRGRVDDVSLLLSFGADCFLQAQDGSTALEWAQREHQDEAAELISKHSEEKSQLQSNTEEAELLKKYYTSVDVDEVDVGLIEKLLRKICKDPTTTNYESKQGAILVFLPGWEEISRCRGRLQASPTFGDSSKYLILPLHSMVPSIEQKKVFKRPPSGVRKIVLSTNIAETAITIDDIVYVIDSGRMKEKSYDPYSNVSTLQTAWISKASARQREGRAGRCQAGTCYHLFSKVRAAALPDYQIPEIKRTPLEELCLQVKLQNPYCNISDFISKAIDPPVDLAVRNAIIMLQDIGALTRDEKLTELGKKLGSLPVHPSTSKMLLFAILMNCLDPALTIACVAGYREPFVLPMAPNEKKQAFAAKMELIATYGGYSDHLAIIAAFDGWKQAKNKGQQAEFCKNYYVSHSTMFMLDGMRKQLRRELAQKGFISDNLHSCSLNAQHTGILRAVIVAGLYPMVGTLLPPLPTGQKAVVQTAKGEKVRIHPHSSNFRLVHYNSKTANSLQRPLLVFNEVTRGESQVFIKNCTLVKPYPLLLLATEMVVAPLDPDEEMDDEDEDDEAIDSEEEDESLKQLPAEKQNQRVMSSPDKEVMVVVDRWFRFEATSLDAAQLYCLRERLSAAVSFKIKHPRETLPPILGESVFAIACMLSYDGGLDMEAPAKKEYQNFHSRTMTMSDIHRGPSHTINRMSRWNGQRGGFSGTRTSSYDEQRGFCSSTLNRASCSEEQKVTLQKGTDTDIYDDRRNTHATKSGPGISSGNRTPRGSEHMPFQNGSPRNVRQLYVPVRDGRMADGNNRIEHLQETPVLYNDTAFKRPRGSG</sequence>
<keyword evidence="2" id="KW-0378">Hydrolase</keyword>
<feature type="compositionally biased region" description="Acidic residues" evidence="4">
    <location>
        <begin position="697"/>
        <end position="717"/>
    </location>
</feature>
<keyword evidence="3" id="KW-0067">ATP-binding</keyword>
<feature type="domain" description="Helicase ATP-binding" evidence="5">
    <location>
        <begin position="1"/>
        <end position="54"/>
    </location>
</feature>
<dbReference type="Proteomes" id="UP000824469">
    <property type="component" value="Unassembled WGS sequence"/>
</dbReference>
<dbReference type="InterPro" id="IPR007502">
    <property type="entry name" value="Helicase-assoc_dom"/>
</dbReference>
<dbReference type="InterPro" id="IPR027417">
    <property type="entry name" value="P-loop_NTPase"/>
</dbReference>
<accession>A0AA38G4I9</accession>
<dbReference type="FunFam" id="3.40.50.300:FF:000860">
    <property type="entry name" value="DExH-box ATP-dependent RNA helicase DExH6"/>
    <property type="match status" value="1"/>
</dbReference>
<dbReference type="GO" id="GO:0005524">
    <property type="term" value="F:ATP binding"/>
    <property type="evidence" value="ECO:0007669"/>
    <property type="project" value="UniProtKB-KW"/>
</dbReference>
<keyword evidence="8" id="KW-1185">Reference proteome</keyword>
<keyword evidence="1" id="KW-0547">Nucleotide-binding</keyword>
<dbReference type="PROSITE" id="PS51192">
    <property type="entry name" value="HELICASE_ATP_BIND_1"/>
    <property type="match status" value="1"/>
</dbReference>
<dbReference type="SMART" id="SM00847">
    <property type="entry name" value="HA2"/>
    <property type="match status" value="1"/>
</dbReference>
<evidence type="ECO:0008006" key="9">
    <source>
        <dbReference type="Google" id="ProtNLM"/>
    </source>
</evidence>
<feature type="non-terminal residue" evidence="7">
    <location>
        <position position="966"/>
    </location>
</feature>
<dbReference type="CDD" id="cd18791">
    <property type="entry name" value="SF2_C_RHA"/>
    <property type="match status" value="1"/>
</dbReference>
<dbReference type="Pfam" id="PF07717">
    <property type="entry name" value="OB_NTP_bind"/>
    <property type="match status" value="1"/>
</dbReference>
<dbReference type="Pfam" id="PF04408">
    <property type="entry name" value="WHD_HA2"/>
    <property type="match status" value="1"/>
</dbReference>
<reference evidence="7 8" key="1">
    <citation type="journal article" date="2021" name="Nat. Plants">
        <title>The Taxus genome provides insights into paclitaxel biosynthesis.</title>
        <authorList>
            <person name="Xiong X."/>
            <person name="Gou J."/>
            <person name="Liao Q."/>
            <person name="Li Y."/>
            <person name="Zhou Q."/>
            <person name="Bi G."/>
            <person name="Li C."/>
            <person name="Du R."/>
            <person name="Wang X."/>
            <person name="Sun T."/>
            <person name="Guo L."/>
            <person name="Liang H."/>
            <person name="Lu P."/>
            <person name="Wu Y."/>
            <person name="Zhang Z."/>
            <person name="Ro D.K."/>
            <person name="Shang Y."/>
            <person name="Huang S."/>
            <person name="Yan J."/>
        </authorList>
    </citation>
    <scope>NUCLEOTIDE SEQUENCE [LARGE SCALE GENOMIC DNA]</scope>
    <source>
        <strain evidence="7">Ta-2019</strain>
    </source>
</reference>
<dbReference type="Pfam" id="PF00271">
    <property type="entry name" value="Helicase_C"/>
    <property type="match status" value="1"/>
</dbReference>
<dbReference type="PANTHER" id="PTHR18934">
    <property type="entry name" value="ATP-DEPENDENT RNA HELICASE"/>
    <property type="match status" value="1"/>
</dbReference>
<dbReference type="AlphaFoldDB" id="A0AA38G4I9"/>
<evidence type="ECO:0000313" key="8">
    <source>
        <dbReference type="Proteomes" id="UP000824469"/>
    </source>
</evidence>
<dbReference type="InterPro" id="IPR011709">
    <property type="entry name" value="DEAD-box_helicase_OB_fold"/>
</dbReference>
<name>A0AA38G4I9_TAXCH</name>
<dbReference type="InterPro" id="IPR001650">
    <property type="entry name" value="Helicase_C-like"/>
</dbReference>
<organism evidence="7 8">
    <name type="scientific">Taxus chinensis</name>
    <name type="common">Chinese yew</name>
    <name type="synonym">Taxus wallichiana var. chinensis</name>
    <dbReference type="NCBI Taxonomy" id="29808"/>
    <lineage>
        <taxon>Eukaryota</taxon>
        <taxon>Viridiplantae</taxon>
        <taxon>Streptophyta</taxon>
        <taxon>Embryophyta</taxon>
        <taxon>Tracheophyta</taxon>
        <taxon>Spermatophyta</taxon>
        <taxon>Pinopsida</taxon>
        <taxon>Pinidae</taxon>
        <taxon>Conifers II</taxon>
        <taxon>Cupressales</taxon>
        <taxon>Taxaceae</taxon>
        <taxon>Taxus</taxon>
    </lineage>
</organism>
<feature type="domain" description="Helicase C-terminal" evidence="6">
    <location>
        <begin position="230"/>
        <end position="411"/>
    </location>
</feature>
<dbReference type="GO" id="GO:0004386">
    <property type="term" value="F:helicase activity"/>
    <property type="evidence" value="ECO:0007669"/>
    <property type="project" value="UniProtKB-KW"/>
</dbReference>
<dbReference type="InterPro" id="IPR048333">
    <property type="entry name" value="HA2_WH"/>
</dbReference>
<feature type="region of interest" description="Disordered" evidence="4">
    <location>
        <begin position="697"/>
        <end position="732"/>
    </location>
</feature>
<feature type="region of interest" description="Disordered" evidence="4">
    <location>
        <begin position="881"/>
        <end position="925"/>
    </location>
</feature>
<feature type="compositionally biased region" description="Polar residues" evidence="4">
    <location>
        <begin position="831"/>
        <end position="840"/>
    </location>
</feature>
<dbReference type="SUPFAM" id="SSF48403">
    <property type="entry name" value="Ankyrin repeat"/>
    <property type="match status" value="1"/>
</dbReference>
<evidence type="ECO:0000256" key="1">
    <source>
        <dbReference type="ARBA" id="ARBA00022741"/>
    </source>
</evidence>
<feature type="region of interest" description="Disordered" evidence="4">
    <location>
        <begin position="823"/>
        <end position="853"/>
    </location>
</feature>
<dbReference type="PANTHER" id="PTHR18934:SF213">
    <property type="entry name" value="3'-5' RNA HELICASE YTHDC2"/>
    <property type="match status" value="1"/>
</dbReference>
<evidence type="ECO:0000256" key="4">
    <source>
        <dbReference type="SAM" id="MobiDB-lite"/>
    </source>
</evidence>